<feature type="chain" id="PRO_5014914152" evidence="2">
    <location>
        <begin position="20"/>
        <end position="268"/>
    </location>
</feature>
<evidence type="ECO:0000313" key="5">
    <source>
        <dbReference type="Proteomes" id="UP000231701"/>
    </source>
</evidence>
<dbReference type="SUPFAM" id="SSF53807">
    <property type="entry name" value="Helical backbone' metal receptor"/>
    <property type="match status" value="1"/>
</dbReference>
<evidence type="ECO:0000256" key="2">
    <source>
        <dbReference type="SAM" id="SignalP"/>
    </source>
</evidence>
<dbReference type="InterPro" id="IPR050902">
    <property type="entry name" value="ABC_Transporter_SBP"/>
</dbReference>
<dbReference type="Pfam" id="PF01497">
    <property type="entry name" value="Peripla_BP_2"/>
    <property type="match status" value="1"/>
</dbReference>
<feature type="domain" description="Fe/B12 periplasmic-binding" evidence="3">
    <location>
        <begin position="24"/>
        <end position="266"/>
    </location>
</feature>
<sequence>MKRLLVALLMAALFPATVAATAQRVLALTPHACEMLYAINAGAQIVGGVSFCDYPAEANNLPRIGSYERINVEAALRLKPDLVVAMSRNVVGVEMLEKMGVAIVTSNPTSFETMFDDVLKLGSLTGHSVEATELVQNLRERLQKIRSLSRSEVPVFYEVWHDPMLTAGGPSFITDLIHEAGGRNVFADINVETPHVNVESVIRAKPELIVVPLEERNISDRRTFWEGWLGRGKVRFAAINPDILHRPGPRLLDGLELLQKTLSTGDNP</sequence>
<organism evidence="4 5">
    <name type="scientific">Mariprofundus aestuarium</name>
    <dbReference type="NCBI Taxonomy" id="1921086"/>
    <lineage>
        <taxon>Bacteria</taxon>
        <taxon>Pseudomonadati</taxon>
        <taxon>Pseudomonadota</taxon>
        <taxon>Candidatius Mariprofundia</taxon>
        <taxon>Mariprofundales</taxon>
        <taxon>Mariprofundaceae</taxon>
        <taxon>Mariprofundus</taxon>
    </lineage>
</organism>
<dbReference type="OrthoDB" id="6495095at2"/>
<dbReference type="KEGG" id="maes:Ga0123461_0277"/>
<proteinExistence type="predicted"/>
<dbReference type="NCBIfam" id="NF038402">
    <property type="entry name" value="TroA_like"/>
    <property type="match status" value="1"/>
</dbReference>
<dbReference type="Proteomes" id="UP000231701">
    <property type="component" value="Chromosome"/>
</dbReference>
<evidence type="ECO:0000313" key="4">
    <source>
        <dbReference type="EMBL" id="ATX78729.1"/>
    </source>
</evidence>
<reference evidence="4 5" key="1">
    <citation type="submission" date="2016-12" db="EMBL/GenBank/DDBJ databases">
        <title>Isolation and genomic insights into novel planktonic Zetaproteobacteria from stratified waters of the Chesapeake Bay.</title>
        <authorList>
            <person name="McAllister S.M."/>
            <person name="Kato S."/>
            <person name="Chan C.S."/>
            <person name="Chiu B.K."/>
            <person name="Field E.K."/>
        </authorList>
    </citation>
    <scope>NUCLEOTIDE SEQUENCE [LARGE SCALE GENOMIC DNA]</scope>
    <source>
        <strain evidence="4 5">CP-5</strain>
    </source>
</reference>
<dbReference type="InterPro" id="IPR002491">
    <property type="entry name" value="ABC_transptr_periplasmic_BD"/>
</dbReference>
<dbReference type="PROSITE" id="PS50983">
    <property type="entry name" value="FE_B12_PBP"/>
    <property type="match status" value="1"/>
</dbReference>
<dbReference type="PANTHER" id="PTHR30535:SF34">
    <property type="entry name" value="MOLYBDATE-BINDING PROTEIN MOLA"/>
    <property type="match status" value="1"/>
</dbReference>
<keyword evidence="1 2" id="KW-0732">Signal</keyword>
<dbReference type="EMBL" id="CP018799">
    <property type="protein sequence ID" value="ATX78729.1"/>
    <property type="molecule type" value="Genomic_DNA"/>
</dbReference>
<keyword evidence="5" id="KW-1185">Reference proteome</keyword>
<dbReference type="CDD" id="cd01144">
    <property type="entry name" value="BtuF"/>
    <property type="match status" value="1"/>
</dbReference>
<dbReference type="RefSeq" id="WP_100276707.1">
    <property type="nucleotide sequence ID" value="NZ_CP018799.1"/>
</dbReference>
<evidence type="ECO:0000256" key="1">
    <source>
        <dbReference type="ARBA" id="ARBA00022729"/>
    </source>
</evidence>
<dbReference type="PANTHER" id="PTHR30535">
    <property type="entry name" value="VITAMIN B12-BINDING PROTEIN"/>
    <property type="match status" value="1"/>
</dbReference>
<dbReference type="Gene3D" id="3.40.50.1980">
    <property type="entry name" value="Nitrogenase molybdenum iron protein domain"/>
    <property type="match status" value="2"/>
</dbReference>
<protein>
    <submittedName>
        <fullName evidence="4">Iron complex transport system substrate-binding protein</fullName>
    </submittedName>
</protein>
<name>A0A2K8KXY6_MARES</name>
<dbReference type="InterPro" id="IPR054828">
    <property type="entry name" value="Vit_B12_bind_prot"/>
</dbReference>
<gene>
    <name evidence="4" type="ORF">Ga0123461_0277</name>
</gene>
<dbReference type="GO" id="GO:0071281">
    <property type="term" value="P:cellular response to iron ion"/>
    <property type="evidence" value="ECO:0007669"/>
    <property type="project" value="TreeGrafter"/>
</dbReference>
<evidence type="ECO:0000259" key="3">
    <source>
        <dbReference type="PROSITE" id="PS50983"/>
    </source>
</evidence>
<feature type="signal peptide" evidence="2">
    <location>
        <begin position="1"/>
        <end position="19"/>
    </location>
</feature>
<accession>A0A2K8KXY6</accession>
<dbReference type="AlphaFoldDB" id="A0A2K8KXY6"/>